<proteinExistence type="predicted"/>
<name>A0A7W3ULG8_9LACO</name>
<keyword evidence="1" id="KW-0175">Coiled coil</keyword>
<reference evidence="2 3" key="1">
    <citation type="submission" date="2020-07" db="EMBL/GenBank/DDBJ databases">
        <title>Description of Limosilactobacillus balticus sp. nov., Limosilactobacillus agrestis sp. nov., Limosilactobacillus albertensis sp. nov., Limosilactobacillus rudii sp. nov., Limosilactobacillus fastidiosus sp. nov., five novel Limosilactobacillus species isolated from the vertebrate gastrointestinal tract, and proposal of 6 subspecies of Limosilactobacillus reuteri adapted to the gastrointestinal tract of specific vertebrate hosts.</title>
        <authorList>
            <person name="Li F."/>
            <person name="Cheng C."/>
            <person name="Zheng J."/>
            <person name="Quevedo R.M."/>
            <person name="Li J."/>
            <person name="Roos S."/>
            <person name="Gaenzle M.G."/>
            <person name="Walter J."/>
        </authorList>
    </citation>
    <scope>NUCLEOTIDE SEQUENCE [LARGE SCALE GENOMIC DNA]</scope>
    <source>
        <strain evidence="2 3">STM2_1</strain>
    </source>
</reference>
<evidence type="ECO:0000313" key="2">
    <source>
        <dbReference type="EMBL" id="MBB1097671.1"/>
    </source>
</evidence>
<dbReference type="Proteomes" id="UP000517106">
    <property type="component" value="Unassembled WGS sequence"/>
</dbReference>
<accession>A0A7W3ULG8</accession>
<organism evidence="2 3">
    <name type="scientific">Limosilactobacillus rudii</name>
    <dbReference type="NCBI Taxonomy" id="2759755"/>
    <lineage>
        <taxon>Bacteria</taxon>
        <taxon>Bacillati</taxon>
        <taxon>Bacillota</taxon>
        <taxon>Bacilli</taxon>
        <taxon>Lactobacillales</taxon>
        <taxon>Lactobacillaceae</taxon>
        <taxon>Limosilactobacillus</taxon>
    </lineage>
</organism>
<dbReference type="AlphaFoldDB" id="A0A7W3ULG8"/>
<sequence>MKIKELEINGKKFNFENENTFIFSHKNSTGKTTLLRCLLYSFGYNVPSTKGIRFDNLEIKLFYTSNNKEFCVYRRNNFITISDVHDTVYSMNIKQDQNNVLSIIYGINNPLILDNILGLHYFDQEKGWTLLNRGIVIGSIHFKIEDLIEGLGEVNISKFNIELKKLNDERKFYKQFLKLLEVQKEYEYSEYKDTDESTKSLTSKLRFLNIEKAKLNREIKEYLKIKNNNSKLLKFIDNSGIRIRTKSGDVERVTQDNIVGYKENQGLIDAQIERKKRYEYELQKEILNIQGKLNDKLKLVNIEDQLSKLNGILSSLATDEGSINEIINQHTTKISEINKKIKEVLYRSKITQKIYERVLRYSNILGVRGSIDGKSDFIYTSNLKRYSGAKLHLLVFAFKLALLKEVQNKIRHTLPIILDSPMTGELDYKNLKKMFKLLALDFKKNQVIVSSIYDLDAYYKWNKKIELKNRMLE</sequence>
<dbReference type="EMBL" id="JACIVA010000047">
    <property type="protein sequence ID" value="MBB1097671.1"/>
    <property type="molecule type" value="Genomic_DNA"/>
</dbReference>
<feature type="coiled-coil region" evidence="1">
    <location>
        <begin position="163"/>
        <end position="225"/>
    </location>
</feature>
<gene>
    <name evidence="2" type="ORF">H5S09_06915</name>
</gene>
<evidence type="ECO:0000256" key="1">
    <source>
        <dbReference type="SAM" id="Coils"/>
    </source>
</evidence>
<protein>
    <recommendedName>
        <fullName evidence="4">Rad50/SbcC-type AAA domain-containing protein</fullName>
    </recommendedName>
</protein>
<dbReference type="InterPro" id="IPR027417">
    <property type="entry name" value="P-loop_NTPase"/>
</dbReference>
<dbReference type="Gene3D" id="3.40.50.300">
    <property type="entry name" value="P-loop containing nucleotide triphosphate hydrolases"/>
    <property type="match status" value="1"/>
</dbReference>
<dbReference type="SUPFAM" id="SSF52540">
    <property type="entry name" value="P-loop containing nucleoside triphosphate hydrolases"/>
    <property type="match status" value="1"/>
</dbReference>
<keyword evidence="3" id="KW-1185">Reference proteome</keyword>
<comment type="caution">
    <text evidence="2">The sequence shown here is derived from an EMBL/GenBank/DDBJ whole genome shotgun (WGS) entry which is preliminary data.</text>
</comment>
<evidence type="ECO:0008006" key="4">
    <source>
        <dbReference type="Google" id="ProtNLM"/>
    </source>
</evidence>
<dbReference type="RefSeq" id="WP_182596410.1">
    <property type="nucleotide sequence ID" value="NZ_JACIVA010000047.1"/>
</dbReference>
<evidence type="ECO:0000313" key="3">
    <source>
        <dbReference type="Proteomes" id="UP000517106"/>
    </source>
</evidence>